<evidence type="ECO:0000256" key="4">
    <source>
        <dbReference type="ARBA" id="ARBA00023136"/>
    </source>
</evidence>
<evidence type="ECO:0000256" key="2">
    <source>
        <dbReference type="ARBA" id="ARBA00022692"/>
    </source>
</evidence>
<comment type="subcellular location">
    <subcellularLocation>
        <location evidence="1">Membrane</location>
        <topology evidence="1">Multi-pass membrane protein</topology>
    </subcellularLocation>
</comment>
<protein>
    <recommendedName>
        <fullName evidence="8">Isoprenylcysteine carboxylmethyltransferase family protein</fullName>
    </recommendedName>
</protein>
<dbReference type="PANTHER" id="PTHR12714:SF9">
    <property type="entry name" value="PROTEIN-S-ISOPRENYLCYSTEINE O-METHYLTRANSFERASE"/>
    <property type="match status" value="1"/>
</dbReference>
<dbReference type="InterPro" id="IPR007269">
    <property type="entry name" value="ICMT_MeTrfase"/>
</dbReference>
<dbReference type="Proteomes" id="UP000245657">
    <property type="component" value="Unassembled WGS sequence"/>
</dbReference>
<accession>A0A2V2N8F5</accession>
<gene>
    <name evidence="6" type="ORF">DK846_06205</name>
</gene>
<comment type="caution">
    <text evidence="6">The sequence shown here is derived from an EMBL/GenBank/DDBJ whole genome shotgun (WGS) entry which is preliminary data.</text>
</comment>
<dbReference type="RefSeq" id="WP_109968069.1">
    <property type="nucleotide sequence ID" value="NZ_CP176093.1"/>
</dbReference>
<feature type="transmembrane region" description="Helical" evidence="5">
    <location>
        <begin position="14"/>
        <end position="31"/>
    </location>
</feature>
<evidence type="ECO:0000313" key="7">
    <source>
        <dbReference type="Proteomes" id="UP000245657"/>
    </source>
</evidence>
<evidence type="ECO:0008006" key="8">
    <source>
        <dbReference type="Google" id="ProtNLM"/>
    </source>
</evidence>
<feature type="transmembrane region" description="Helical" evidence="5">
    <location>
        <begin position="146"/>
        <end position="166"/>
    </location>
</feature>
<feature type="transmembrane region" description="Helical" evidence="5">
    <location>
        <begin position="47"/>
        <end position="64"/>
    </location>
</feature>
<sequence length="194" mass="22235">MIISPAFTSSYTPIWYLTLILWILSELYLIYRDRNTTKQQDRGTRRYIGIAVITGMALSCFVGFNPVFRIQIDPDTIMGISIAIMWAGIIIRFLAILTLGRHFRTIIHIRDDHTIVKTGIYHYIRHPAYLGSIISAAGVTMIFQNILIPVIVVGVLIPAVLLRISYEEAALCDHLGSDYEEYMKETWRLIPLIY</sequence>
<dbReference type="PANTHER" id="PTHR12714">
    <property type="entry name" value="PROTEIN-S ISOPRENYLCYSTEINE O-METHYLTRANSFERASE"/>
    <property type="match status" value="1"/>
</dbReference>
<keyword evidence="3 5" id="KW-1133">Transmembrane helix</keyword>
<keyword evidence="7" id="KW-1185">Reference proteome</keyword>
<feature type="transmembrane region" description="Helical" evidence="5">
    <location>
        <begin position="76"/>
        <end position="99"/>
    </location>
</feature>
<keyword evidence="4 5" id="KW-0472">Membrane</keyword>
<evidence type="ECO:0000256" key="1">
    <source>
        <dbReference type="ARBA" id="ARBA00004141"/>
    </source>
</evidence>
<dbReference type="EMBL" id="QGMY01000006">
    <property type="protein sequence ID" value="PWR72557.1"/>
    <property type="molecule type" value="Genomic_DNA"/>
</dbReference>
<name>A0A2V2N8F5_9EURY</name>
<dbReference type="GO" id="GO:0004671">
    <property type="term" value="F:protein C-terminal S-isoprenylcysteine carboxyl O-methyltransferase activity"/>
    <property type="evidence" value="ECO:0007669"/>
    <property type="project" value="InterPro"/>
</dbReference>
<evidence type="ECO:0000256" key="3">
    <source>
        <dbReference type="ARBA" id="ARBA00022989"/>
    </source>
</evidence>
<reference evidence="6 7" key="1">
    <citation type="submission" date="2018-05" db="EMBL/GenBank/DDBJ databases">
        <title>Draft genome of Methanospirillum lacunae Ki8-1.</title>
        <authorList>
            <person name="Dueholm M.S."/>
            <person name="Nielsen P.H."/>
            <person name="Bakmann L.F."/>
            <person name="Otzen D.E."/>
        </authorList>
    </citation>
    <scope>NUCLEOTIDE SEQUENCE [LARGE SCALE GENOMIC DNA]</scope>
    <source>
        <strain evidence="6 7">Ki8-1</strain>
    </source>
</reference>
<organism evidence="6 7">
    <name type="scientific">Methanospirillum lacunae</name>
    <dbReference type="NCBI Taxonomy" id="668570"/>
    <lineage>
        <taxon>Archaea</taxon>
        <taxon>Methanobacteriati</taxon>
        <taxon>Methanobacteriota</taxon>
        <taxon>Stenosarchaea group</taxon>
        <taxon>Methanomicrobia</taxon>
        <taxon>Methanomicrobiales</taxon>
        <taxon>Methanospirillaceae</taxon>
        <taxon>Methanospirillum</taxon>
    </lineage>
</organism>
<feature type="transmembrane region" description="Helical" evidence="5">
    <location>
        <begin position="120"/>
        <end position="140"/>
    </location>
</feature>
<dbReference type="Gene3D" id="1.20.120.1630">
    <property type="match status" value="1"/>
</dbReference>
<keyword evidence="2 5" id="KW-0812">Transmembrane</keyword>
<dbReference type="GO" id="GO:0016020">
    <property type="term" value="C:membrane"/>
    <property type="evidence" value="ECO:0007669"/>
    <property type="project" value="UniProtKB-SubCell"/>
</dbReference>
<dbReference type="GeneID" id="97548767"/>
<evidence type="ECO:0000256" key="5">
    <source>
        <dbReference type="SAM" id="Phobius"/>
    </source>
</evidence>
<proteinExistence type="predicted"/>
<dbReference type="Pfam" id="PF04140">
    <property type="entry name" value="ICMT"/>
    <property type="match status" value="1"/>
</dbReference>
<dbReference type="OrthoDB" id="148346at2157"/>
<evidence type="ECO:0000313" key="6">
    <source>
        <dbReference type="EMBL" id="PWR72557.1"/>
    </source>
</evidence>
<dbReference type="AlphaFoldDB" id="A0A2V2N8F5"/>